<keyword evidence="5" id="KW-0862">Zinc</keyword>
<name>A0A0G1RH18_9BACT</name>
<dbReference type="GO" id="GO:0046872">
    <property type="term" value="F:metal ion binding"/>
    <property type="evidence" value="ECO:0007669"/>
    <property type="project" value="UniProtKB-KW"/>
</dbReference>
<accession>A0A0G1RH18</accession>
<evidence type="ECO:0000256" key="3">
    <source>
        <dbReference type="ARBA" id="ARBA00022723"/>
    </source>
</evidence>
<dbReference type="InterPro" id="IPR014729">
    <property type="entry name" value="Rossmann-like_a/b/a_fold"/>
</dbReference>
<dbReference type="GO" id="GO:0016874">
    <property type="term" value="F:ligase activity"/>
    <property type="evidence" value="ECO:0007669"/>
    <property type="project" value="UniProtKB-KW"/>
</dbReference>
<comment type="caution">
    <text evidence="10">The sequence shown here is derived from an EMBL/GenBank/DDBJ whole genome shotgun (WGS) entry which is preliminary data.</text>
</comment>
<dbReference type="PANTHER" id="PTHR42914">
    <property type="entry name" value="7-CYANO-7-DEAZAGUANINE SYNTHASE"/>
    <property type="match status" value="1"/>
</dbReference>
<evidence type="ECO:0000313" key="10">
    <source>
        <dbReference type="EMBL" id="KKU56446.1"/>
    </source>
</evidence>
<dbReference type="AlphaFoldDB" id="A0A0G1RH18"/>
<reference evidence="10 11" key="1">
    <citation type="journal article" date="2015" name="Nature">
        <title>rRNA introns, odd ribosomes, and small enigmatic genomes across a large radiation of phyla.</title>
        <authorList>
            <person name="Brown C.T."/>
            <person name="Hug L.A."/>
            <person name="Thomas B.C."/>
            <person name="Sharon I."/>
            <person name="Castelle C.J."/>
            <person name="Singh A."/>
            <person name="Wilkins M.J."/>
            <person name="Williams K.H."/>
            <person name="Banfield J.F."/>
        </authorList>
    </citation>
    <scope>NUCLEOTIDE SEQUENCE [LARGE SCALE GENOMIC DNA]</scope>
</reference>
<dbReference type="EC" id="6.3.4.20" evidence="8"/>
<dbReference type="Pfam" id="PF06508">
    <property type="entry name" value="QueC"/>
    <property type="match status" value="1"/>
</dbReference>
<keyword evidence="6" id="KW-0067">ATP-binding</keyword>
<keyword evidence="2" id="KW-0436">Ligase</keyword>
<evidence type="ECO:0000256" key="8">
    <source>
        <dbReference type="ARBA" id="ARBA00039149"/>
    </source>
</evidence>
<evidence type="ECO:0000256" key="9">
    <source>
        <dbReference type="ARBA" id="ARBA00047890"/>
    </source>
</evidence>
<comment type="similarity">
    <text evidence="7">Belongs to the QueC family.</text>
</comment>
<keyword evidence="4" id="KW-0547">Nucleotide-binding</keyword>
<evidence type="ECO:0000256" key="7">
    <source>
        <dbReference type="ARBA" id="ARBA00037993"/>
    </source>
</evidence>
<comment type="pathway">
    <text evidence="1">Purine metabolism; 7-cyano-7-deazaguanine biosynthesis.</text>
</comment>
<dbReference type="GO" id="GO:0005524">
    <property type="term" value="F:ATP binding"/>
    <property type="evidence" value="ECO:0007669"/>
    <property type="project" value="UniProtKB-KW"/>
</dbReference>
<dbReference type="SUPFAM" id="SSF52402">
    <property type="entry name" value="Adenine nucleotide alpha hydrolases-like"/>
    <property type="match status" value="1"/>
</dbReference>
<dbReference type="InterPro" id="IPR018317">
    <property type="entry name" value="QueC"/>
</dbReference>
<dbReference type="PANTHER" id="PTHR42914:SF1">
    <property type="entry name" value="7-CYANO-7-DEAZAGUANINE SYNTHASE"/>
    <property type="match status" value="1"/>
</dbReference>
<gene>
    <name evidence="10" type="ORF">UX78_C0008G0010</name>
</gene>
<evidence type="ECO:0000256" key="5">
    <source>
        <dbReference type="ARBA" id="ARBA00022833"/>
    </source>
</evidence>
<evidence type="ECO:0000256" key="6">
    <source>
        <dbReference type="ARBA" id="ARBA00022840"/>
    </source>
</evidence>
<evidence type="ECO:0000313" key="11">
    <source>
        <dbReference type="Proteomes" id="UP000034607"/>
    </source>
</evidence>
<sequence length="381" mass="43127">MDKKLGAINGREITSSLIGLTDPQLYNIDSVVKTSLLTTLAGYLESDSITVYGNAFADSKFLQTFLSYILNDKRAAPRDFNLLLNFVSNGSVFHPNQDSNSYDCLVSFSGGIDSTAGLMYSLDAKRKVLPVWIGFGQKNENRELAVVNELCKKLNVQPWIIKLDLARYVDAGWSRWKSGIIPARNLLFASIAAEIASRSNSPSVDILLCAHKEEITPVNTDKSQRFYDSTTLLFNSAYKKNIRVTTPFYSYTKPEIVSYWSRYWTDRYGISPGETTSCYLGNNCGSCKACFNRAVAFTCSGYKNDHFLQDPFIDQSNTIWGGYITRFDSLESERQLDILYSLNSHIDIAPPRIAKFVEYHYPHFRNAIKKRQKQIRNVLIS</sequence>
<dbReference type="PATRIC" id="fig|1618357.3.peg.458"/>
<dbReference type="Gene3D" id="3.40.50.620">
    <property type="entry name" value="HUPs"/>
    <property type="match status" value="1"/>
</dbReference>
<dbReference type="EMBL" id="LCNM01000008">
    <property type="protein sequence ID" value="KKU56446.1"/>
    <property type="molecule type" value="Genomic_DNA"/>
</dbReference>
<keyword evidence="3" id="KW-0479">Metal-binding</keyword>
<evidence type="ECO:0000256" key="4">
    <source>
        <dbReference type="ARBA" id="ARBA00022741"/>
    </source>
</evidence>
<proteinExistence type="inferred from homology"/>
<comment type="catalytic activity">
    <reaction evidence="9">
        <text>7-carboxy-7-carbaguanine + NH4(+) + 2 ATP = 7-cyano-7-carbaguanine + 2 AMP + 2 diphosphate + 2 H(+)</text>
        <dbReference type="Rhea" id="RHEA:27982"/>
        <dbReference type="ChEBI" id="CHEBI:15378"/>
        <dbReference type="ChEBI" id="CHEBI:28938"/>
        <dbReference type="ChEBI" id="CHEBI:30616"/>
        <dbReference type="ChEBI" id="CHEBI:33019"/>
        <dbReference type="ChEBI" id="CHEBI:45075"/>
        <dbReference type="ChEBI" id="CHEBI:61036"/>
        <dbReference type="ChEBI" id="CHEBI:456215"/>
        <dbReference type="EC" id="6.3.4.20"/>
    </reaction>
</comment>
<organism evidence="10 11">
    <name type="scientific">Candidatus Amesbacteria bacterium GW2011_GWA2_47_11</name>
    <dbReference type="NCBI Taxonomy" id="1618357"/>
    <lineage>
        <taxon>Bacteria</taxon>
        <taxon>Candidatus Amesiibacteriota</taxon>
    </lineage>
</organism>
<evidence type="ECO:0000256" key="2">
    <source>
        <dbReference type="ARBA" id="ARBA00022598"/>
    </source>
</evidence>
<protein>
    <recommendedName>
        <fullName evidence="8">7-cyano-7-deazaguanine synthase</fullName>
        <ecNumber evidence="8">6.3.4.20</ecNumber>
    </recommendedName>
</protein>
<dbReference type="Proteomes" id="UP000034607">
    <property type="component" value="Unassembled WGS sequence"/>
</dbReference>
<evidence type="ECO:0000256" key="1">
    <source>
        <dbReference type="ARBA" id="ARBA00005061"/>
    </source>
</evidence>